<reference evidence="2 3" key="1">
    <citation type="submission" date="2022-11" db="UniProtKB">
        <authorList>
            <consortium name="WormBaseParasite"/>
        </authorList>
    </citation>
    <scope>IDENTIFICATION</scope>
</reference>
<proteinExistence type="predicted"/>
<evidence type="ECO:0000313" key="2">
    <source>
        <dbReference type="WBParaSite" id="PgR024_g126_t01"/>
    </source>
</evidence>
<evidence type="ECO:0000313" key="1">
    <source>
        <dbReference type="Proteomes" id="UP000887569"/>
    </source>
</evidence>
<dbReference type="WBParaSite" id="PgR024_g126_t03">
    <property type="protein sequence ID" value="PgR024_g126_t03"/>
    <property type="gene ID" value="PgR024_g126"/>
</dbReference>
<dbReference type="WBParaSite" id="PgR024_g126_t01">
    <property type="protein sequence ID" value="PgR024_g126_t01"/>
    <property type="gene ID" value="PgR024_g126"/>
</dbReference>
<protein>
    <submittedName>
        <fullName evidence="2 3">Uncharacterized protein</fullName>
    </submittedName>
</protein>
<accession>A0A915B4I5</accession>
<dbReference type="Proteomes" id="UP000887569">
    <property type="component" value="Unplaced"/>
</dbReference>
<sequence>MNIPSLLDEKFDESQTAHLCSMMQCCIPVFIMIGPIRFKICQKVAHHLVLISNHSPHKTRSPIAIVLILNEIFSVSLFLKNRQCML</sequence>
<dbReference type="AlphaFoldDB" id="A0A915B4I5"/>
<keyword evidence="1" id="KW-1185">Reference proteome</keyword>
<dbReference type="WBParaSite" id="PgR024_g126_t02">
    <property type="protein sequence ID" value="PgR024_g126_t02"/>
    <property type="gene ID" value="PgR024_g126"/>
</dbReference>
<organism evidence="1 2">
    <name type="scientific">Parascaris univalens</name>
    <name type="common">Nematode worm</name>
    <dbReference type="NCBI Taxonomy" id="6257"/>
    <lineage>
        <taxon>Eukaryota</taxon>
        <taxon>Metazoa</taxon>
        <taxon>Ecdysozoa</taxon>
        <taxon>Nematoda</taxon>
        <taxon>Chromadorea</taxon>
        <taxon>Rhabditida</taxon>
        <taxon>Spirurina</taxon>
        <taxon>Ascaridomorpha</taxon>
        <taxon>Ascaridoidea</taxon>
        <taxon>Ascarididae</taxon>
        <taxon>Parascaris</taxon>
    </lineage>
</organism>
<name>A0A915B4I5_PARUN</name>
<evidence type="ECO:0000313" key="3">
    <source>
        <dbReference type="WBParaSite" id="PgR024_g126_t02"/>
    </source>
</evidence>